<dbReference type="HAMAP" id="MF_01810">
    <property type="entry name" value="YidC_type1"/>
    <property type="match status" value="1"/>
</dbReference>
<feature type="transmembrane region" description="Helical" evidence="13">
    <location>
        <begin position="540"/>
        <end position="565"/>
    </location>
</feature>
<feature type="transmembrane region" description="Helical" evidence="13">
    <location>
        <begin position="435"/>
        <end position="455"/>
    </location>
</feature>
<evidence type="ECO:0000259" key="15">
    <source>
        <dbReference type="Pfam" id="PF02096"/>
    </source>
</evidence>
<evidence type="ECO:0000313" key="17">
    <source>
        <dbReference type="EMBL" id="XDO97990.1"/>
    </source>
</evidence>
<dbReference type="NCBIfam" id="TIGR03592">
    <property type="entry name" value="yidC_oxa1_cterm"/>
    <property type="match status" value="1"/>
</dbReference>
<evidence type="ECO:0000256" key="12">
    <source>
        <dbReference type="ARBA" id="ARBA00033342"/>
    </source>
</evidence>
<evidence type="ECO:0000259" key="16">
    <source>
        <dbReference type="Pfam" id="PF14849"/>
    </source>
</evidence>
<dbReference type="InterPro" id="IPR038221">
    <property type="entry name" value="YidC_periplasmic_sf"/>
</dbReference>
<evidence type="ECO:0000256" key="4">
    <source>
        <dbReference type="ARBA" id="ARBA00022448"/>
    </source>
</evidence>
<dbReference type="Pfam" id="PF02096">
    <property type="entry name" value="60KD_IMP"/>
    <property type="match status" value="1"/>
</dbReference>
<evidence type="ECO:0000256" key="6">
    <source>
        <dbReference type="ARBA" id="ARBA00022692"/>
    </source>
</evidence>
<dbReference type="NCBIfam" id="TIGR03593">
    <property type="entry name" value="yidC_nterm"/>
    <property type="match status" value="1"/>
</dbReference>
<dbReference type="Pfam" id="PF14849">
    <property type="entry name" value="YidC_periplas"/>
    <property type="match status" value="1"/>
</dbReference>
<evidence type="ECO:0000256" key="3">
    <source>
        <dbReference type="ARBA" id="ARBA00015325"/>
    </source>
</evidence>
<feature type="domain" description="Membrane insertase YidC N-terminal" evidence="16">
    <location>
        <begin position="79"/>
        <end position="360"/>
    </location>
</feature>
<organism evidence="17">
    <name type="scientific">Caulobacter sp. 73W</name>
    <dbReference type="NCBI Taxonomy" id="3161137"/>
    <lineage>
        <taxon>Bacteria</taxon>
        <taxon>Pseudomonadati</taxon>
        <taxon>Pseudomonadota</taxon>
        <taxon>Alphaproteobacteria</taxon>
        <taxon>Caulobacterales</taxon>
        <taxon>Caulobacteraceae</taxon>
        <taxon>Caulobacter</taxon>
    </lineage>
</organism>
<protein>
    <recommendedName>
        <fullName evidence="3 13">Membrane protein insertase YidC</fullName>
    </recommendedName>
    <alternativeName>
        <fullName evidence="12 13">Foldase YidC</fullName>
    </alternativeName>
    <alternativeName>
        <fullName evidence="11 13">Membrane integrase YidC</fullName>
    </alternativeName>
    <alternativeName>
        <fullName evidence="13">Membrane protein YidC</fullName>
    </alternativeName>
</protein>
<dbReference type="InterPro" id="IPR028053">
    <property type="entry name" value="Membr_insert_YidC_N"/>
</dbReference>
<feature type="domain" description="Membrane insertase YidC/Oxa/ALB C-terminal" evidence="15">
    <location>
        <begin position="372"/>
        <end position="578"/>
    </location>
</feature>
<keyword evidence="9 13" id="KW-0472">Membrane</keyword>
<keyword evidence="10 13" id="KW-0143">Chaperone</keyword>
<evidence type="ECO:0000256" key="8">
    <source>
        <dbReference type="ARBA" id="ARBA00022989"/>
    </source>
</evidence>
<dbReference type="RefSeq" id="WP_369061572.1">
    <property type="nucleotide sequence ID" value="NZ_CP158375.1"/>
</dbReference>
<keyword evidence="7 13" id="KW-0653">Protein transport</keyword>
<dbReference type="InterPro" id="IPR047196">
    <property type="entry name" value="YidC_ALB_C"/>
</dbReference>
<evidence type="ECO:0000256" key="13">
    <source>
        <dbReference type="HAMAP-Rule" id="MF_01810"/>
    </source>
</evidence>
<dbReference type="InterPro" id="IPR028055">
    <property type="entry name" value="YidC/Oxa/ALB_C"/>
</dbReference>
<dbReference type="NCBIfam" id="NF002353">
    <property type="entry name" value="PRK01318.1-4"/>
    <property type="match status" value="1"/>
</dbReference>
<evidence type="ECO:0000256" key="7">
    <source>
        <dbReference type="ARBA" id="ARBA00022927"/>
    </source>
</evidence>
<evidence type="ECO:0000256" key="5">
    <source>
        <dbReference type="ARBA" id="ARBA00022475"/>
    </source>
</evidence>
<evidence type="ECO:0000256" key="9">
    <source>
        <dbReference type="ARBA" id="ARBA00023136"/>
    </source>
</evidence>
<name>A0AB39KVK5_9CAUL</name>
<feature type="transmembrane region" description="Helical" evidence="13">
    <location>
        <begin position="6"/>
        <end position="26"/>
    </location>
</feature>
<keyword evidence="5 13" id="KW-1003">Cell membrane</keyword>
<dbReference type="EMBL" id="CP158375">
    <property type="protein sequence ID" value="XDO97990.1"/>
    <property type="molecule type" value="Genomic_DNA"/>
</dbReference>
<dbReference type="PRINTS" id="PR01900">
    <property type="entry name" value="YIDCPROTEIN"/>
</dbReference>
<dbReference type="Gene3D" id="2.70.98.90">
    <property type="match status" value="1"/>
</dbReference>
<dbReference type="PANTHER" id="PTHR12428:SF65">
    <property type="entry name" value="CYTOCHROME C OXIDASE ASSEMBLY PROTEIN COX18, MITOCHONDRIAL"/>
    <property type="match status" value="1"/>
</dbReference>
<dbReference type="PANTHER" id="PTHR12428">
    <property type="entry name" value="OXA1"/>
    <property type="match status" value="1"/>
</dbReference>
<keyword evidence="4 13" id="KW-0813">Transport</keyword>
<dbReference type="CDD" id="cd19961">
    <property type="entry name" value="EcYidC-like_peri"/>
    <property type="match status" value="1"/>
</dbReference>
<keyword evidence="8 13" id="KW-1133">Transmembrane helix</keyword>
<feature type="transmembrane region" description="Helical" evidence="13">
    <location>
        <begin position="509"/>
        <end position="528"/>
    </location>
</feature>
<comment type="similarity">
    <text evidence="2 13">Belongs to the OXA1/ALB3/YidC family. Type 1 subfamily.</text>
</comment>
<dbReference type="GO" id="GO:0015031">
    <property type="term" value="P:protein transport"/>
    <property type="evidence" value="ECO:0007669"/>
    <property type="project" value="UniProtKB-KW"/>
</dbReference>
<feature type="region of interest" description="Disordered" evidence="14">
    <location>
        <begin position="39"/>
        <end position="76"/>
    </location>
</feature>
<gene>
    <name evidence="13 17" type="primary">yidC</name>
    <name evidence="17" type="ORF">ABOZ73_06110</name>
</gene>
<evidence type="ECO:0000256" key="10">
    <source>
        <dbReference type="ARBA" id="ARBA00023186"/>
    </source>
</evidence>
<dbReference type="CDD" id="cd20070">
    <property type="entry name" value="5TM_YidC_Alb3"/>
    <property type="match status" value="1"/>
</dbReference>
<evidence type="ECO:0000256" key="1">
    <source>
        <dbReference type="ARBA" id="ARBA00004429"/>
    </source>
</evidence>
<dbReference type="InterPro" id="IPR001708">
    <property type="entry name" value="YidC/ALB3/OXA1/COX18"/>
</dbReference>
<dbReference type="GO" id="GO:0032977">
    <property type="term" value="F:membrane insertase activity"/>
    <property type="evidence" value="ECO:0007669"/>
    <property type="project" value="InterPro"/>
</dbReference>
<dbReference type="GO" id="GO:0005886">
    <property type="term" value="C:plasma membrane"/>
    <property type="evidence" value="ECO:0007669"/>
    <property type="project" value="UniProtKB-SubCell"/>
</dbReference>
<sequence length="602" mass="66934">MNNNSSRNTIVFVVCAAVIFIAYQFFVLEPATKKRQAEQRARAAVEQSQKGSNAGPLGPNASAPAQRVNRAQAASASPRVAIDTPALKGSVALKGARIDDLYLTQYREAVTRNSPPVELFRPEGAEHAYFADFGWVGQNLPGLPGPNTVWTVAQGDKLAPGRPLVLTYDNGQGLQFSRRIEVDDKFMFTVSDTVRNAGGAPVSLTPYASVQRQGVPQHLGTNQIVHEGGIAMLGTDKPDLHEAKYKKWKKEPEQSFASKGGWIGINDKYWLAALIPSQTETIKGQFRVTPVGGSDIYDANWLGSARTVQPGGSITETSRLFAGAKTVPVLREYEDKLGVPRFDMAVDWGNFWFFTRPIFLVLEFVFKQVGNFGLAILALTVLVKLLFYPLADKSYEFLAKMKKVQPQVEDLRARFKDDPAKQQQEMMALYQREKVNPFMGCLPMLVQIPVFYALFKVLTVTIEMRHAPFFGWIKDLSSRDPSTIWNLFGVIPYDPAVVPLVGGLLNGPLHLGVWGIAYGVSMWLSQAMNPPPADPVQRKIFAYMPIIFTFMLSQFAVGLIIYYTWSNLLTIAQQYVIFRRYKVDNPIDQILGRLSGKKPKAA</sequence>
<dbReference type="PRINTS" id="PR00701">
    <property type="entry name" value="60KDINNERMP"/>
</dbReference>
<evidence type="ECO:0000256" key="14">
    <source>
        <dbReference type="SAM" id="MobiDB-lite"/>
    </source>
</evidence>
<evidence type="ECO:0000256" key="2">
    <source>
        <dbReference type="ARBA" id="ARBA00010527"/>
    </source>
</evidence>
<dbReference type="GO" id="GO:0051205">
    <property type="term" value="P:protein insertion into membrane"/>
    <property type="evidence" value="ECO:0007669"/>
    <property type="project" value="TreeGrafter"/>
</dbReference>
<reference evidence="17" key="1">
    <citation type="submission" date="2024-06" db="EMBL/GenBank/DDBJ databases">
        <title>Caulobacter inopinatus, sp. nov.</title>
        <authorList>
            <person name="Donachie S.P."/>
        </authorList>
    </citation>
    <scope>NUCLEOTIDE SEQUENCE</scope>
    <source>
        <strain evidence="17">73W</strain>
    </source>
</reference>
<comment type="subcellular location">
    <subcellularLocation>
        <location evidence="1">Cell inner membrane</location>
        <topology evidence="1">Multi-pass membrane protein</topology>
    </subcellularLocation>
    <subcellularLocation>
        <location evidence="13">Cell membrane</location>
        <topology evidence="13">Multi-pass membrane protein</topology>
    </subcellularLocation>
</comment>
<accession>A0AB39KVK5</accession>
<comment type="function">
    <text evidence="13">Required for the insertion and/or proper folding and/or complex formation of integral membrane proteins into the membrane. Involved in integration of membrane proteins that insert both dependently and independently of the Sec translocase complex, as well as at least some lipoproteins. Aids folding of multispanning membrane proteins.</text>
</comment>
<dbReference type="AlphaFoldDB" id="A0AB39KVK5"/>
<comment type="subunit">
    <text evidence="13">Interacts with the Sec translocase complex via SecD. Specifically interacts with transmembrane segments of nascent integral membrane proteins during membrane integration.</text>
</comment>
<proteinExistence type="inferred from homology"/>
<feature type="transmembrane region" description="Helical" evidence="13">
    <location>
        <begin position="372"/>
        <end position="391"/>
    </location>
</feature>
<keyword evidence="6 13" id="KW-0812">Transmembrane</keyword>
<dbReference type="InterPro" id="IPR019998">
    <property type="entry name" value="Membr_insert_YidC"/>
</dbReference>
<evidence type="ECO:0000256" key="11">
    <source>
        <dbReference type="ARBA" id="ARBA00033245"/>
    </source>
</evidence>